<evidence type="ECO:0000313" key="3">
    <source>
        <dbReference type="EMBL" id="OMJ95855.1"/>
    </source>
</evidence>
<reference evidence="3 4" key="1">
    <citation type="submission" date="2016-11" db="EMBL/GenBank/DDBJ databases">
        <title>The macronuclear genome of Stentor coeruleus: a giant cell with tiny introns.</title>
        <authorList>
            <person name="Slabodnick M."/>
            <person name="Ruby J.G."/>
            <person name="Reiff S.B."/>
            <person name="Swart E.C."/>
            <person name="Gosai S."/>
            <person name="Prabakaran S."/>
            <person name="Witkowska E."/>
            <person name="Larue G.E."/>
            <person name="Fisher S."/>
            <person name="Freeman R.M."/>
            <person name="Gunawardena J."/>
            <person name="Chu W."/>
            <person name="Stover N.A."/>
            <person name="Gregory B.D."/>
            <person name="Nowacki M."/>
            <person name="Derisi J."/>
            <person name="Roy S.W."/>
            <person name="Marshall W.F."/>
            <person name="Sood P."/>
        </authorList>
    </citation>
    <scope>NUCLEOTIDE SEQUENCE [LARGE SCALE GENOMIC DNA]</scope>
    <source>
        <strain evidence="3">WM001</strain>
    </source>
</reference>
<protein>
    <recommendedName>
        <fullName evidence="2">F-box domain-containing protein</fullName>
    </recommendedName>
</protein>
<comment type="caution">
    <text evidence="3">The sequence shown here is derived from an EMBL/GenBank/DDBJ whole genome shotgun (WGS) entry which is preliminary data.</text>
</comment>
<proteinExistence type="predicted"/>
<feature type="domain" description="F-box" evidence="2">
    <location>
        <begin position="112"/>
        <end position="140"/>
    </location>
</feature>
<dbReference type="AlphaFoldDB" id="A0A1R2D3L6"/>
<name>A0A1R2D3L6_9CILI</name>
<gene>
    <name evidence="3" type="ORF">SteCoe_574</name>
</gene>
<dbReference type="InterPro" id="IPR001810">
    <property type="entry name" value="F-box_dom"/>
</dbReference>
<dbReference type="SUPFAM" id="SSF81383">
    <property type="entry name" value="F-box domain"/>
    <property type="match status" value="1"/>
</dbReference>
<dbReference type="Proteomes" id="UP000187209">
    <property type="component" value="Unassembled WGS sequence"/>
</dbReference>
<dbReference type="EMBL" id="MPUH01000006">
    <property type="protein sequence ID" value="OMJ95855.1"/>
    <property type="molecule type" value="Genomic_DNA"/>
</dbReference>
<dbReference type="Pfam" id="PF00646">
    <property type="entry name" value="F-box"/>
    <property type="match status" value="1"/>
</dbReference>
<keyword evidence="4" id="KW-1185">Reference proteome</keyword>
<organism evidence="3 4">
    <name type="scientific">Stentor coeruleus</name>
    <dbReference type="NCBI Taxonomy" id="5963"/>
    <lineage>
        <taxon>Eukaryota</taxon>
        <taxon>Sar</taxon>
        <taxon>Alveolata</taxon>
        <taxon>Ciliophora</taxon>
        <taxon>Postciliodesmatophora</taxon>
        <taxon>Heterotrichea</taxon>
        <taxon>Heterotrichida</taxon>
        <taxon>Stentoridae</taxon>
        <taxon>Stentor</taxon>
    </lineage>
</organism>
<accession>A0A1R2D3L6</accession>
<sequence length="280" mass="33433">MSDTFFQVINIQEFEKGKEKKCNACNEKIFIGIFDYIKNPITTRIVSAYYHFKCYKPRVEIPLMIKNIKDPIPEDFISKIQKWNSKFTPPKLSSLLKPGFYIEKTPSYFSRVWLQVFKFFTPLELCELSLVCKNFYSYTWAKEIWVEITGIIKETVFDIKFEYLFRKFNICAICECDVIENLYYNWNIKRCLCGRCSKKSLAGIGRHKFSLRTLGDLMKKYRVDRAFFDRNNIKIVVDTRFYEKTYPALVEKALENDQEKPQHIMVTRKKRKTTEDNDKV</sequence>
<evidence type="ECO:0000256" key="1">
    <source>
        <dbReference type="SAM" id="MobiDB-lite"/>
    </source>
</evidence>
<feature type="region of interest" description="Disordered" evidence="1">
    <location>
        <begin position="261"/>
        <end position="280"/>
    </location>
</feature>
<dbReference type="OrthoDB" id="10567034at2759"/>
<dbReference type="InterPro" id="IPR036047">
    <property type="entry name" value="F-box-like_dom_sf"/>
</dbReference>
<evidence type="ECO:0000259" key="2">
    <source>
        <dbReference type="Pfam" id="PF00646"/>
    </source>
</evidence>
<evidence type="ECO:0000313" key="4">
    <source>
        <dbReference type="Proteomes" id="UP000187209"/>
    </source>
</evidence>